<dbReference type="EMBL" id="ACFU01000016">
    <property type="protein sequence ID" value="EEF13634.1"/>
    <property type="molecule type" value="Genomic_DNA"/>
</dbReference>
<comment type="caution">
    <text evidence="1">The sequence shown here is derived from an EMBL/GenBank/DDBJ whole genome shotgun (WGS) entry which is preliminary data.</text>
</comment>
<accession>B9D2Y1</accession>
<reference evidence="1 2" key="1">
    <citation type="submission" date="2008-08" db="EMBL/GenBank/DDBJ databases">
        <authorList>
            <person name="Madupu R."/>
            <person name="Durkin A.S."/>
            <person name="Torralba M."/>
            <person name="Methe B."/>
            <person name="Sutton G.G."/>
            <person name="Strausberg R.L."/>
            <person name="Nelson K.E."/>
        </authorList>
    </citation>
    <scope>NUCLEOTIDE SEQUENCE [LARGE SCALE GENOMIC DNA]</scope>
    <source>
        <strain evidence="1 2">RM3267</strain>
    </source>
</reference>
<dbReference type="AlphaFoldDB" id="B9D2Y1"/>
<name>B9D2Y1_CAMRE</name>
<evidence type="ECO:0000313" key="1">
    <source>
        <dbReference type="EMBL" id="EEF13634.1"/>
    </source>
</evidence>
<organism evidence="1 2">
    <name type="scientific">Campylobacter rectus RM3267</name>
    <dbReference type="NCBI Taxonomy" id="553218"/>
    <lineage>
        <taxon>Bacteria</taxon>
        <taxon>Pseudomonadati</taxon>
        <taxon>Campylobacterota</taxon>
        <taxon>Epsilonproteobacteria</taxon>
        <taxon>Campylobacterales</taxon>
        <taxon>Campylobacteraceae</taxon>
        <taxon>Campylobacter</taxon>
    </lineage>
</organism>
<proteinExistence type="predicted"/>
<dbReference type="STRING" id="553218.CAMRE0001_0504"/>
<sequence length="43" mass="5031">MLVFGPKFSLIYKPIGLVLRNLTKRYFFEFAAFDSVVNLKSLF</sequence>
<keyword evidence="2" id="KW-1185">Reference proteome</keyword>
<dbReference type="Proteomes" id="UP000003082">
    <property type="component" value="Unassembled WGS sequence"/>
</dbReference>
<evidence type="ECO:0000313" key="2">
    <source>
        <dbReference type="Proteomes" id="UP000003082"/>
    </source>
</evidence>
<gene>
    <name evidence="1" type="ORF">CAMRE0001_0504</name>
</gene>
<protein>
    <submittedName>
        <fullName evidence="1">Uncharacterized protein</fullName>
    </submittedName>
</protein>